<dbReference type="NCBIfam" id="TIGR00426">
    <property type="entry name" value="competence protein ComEA helix-hairpin-helix repeat region"/>
    <property type="match status" value="1"/>
</dbReference>
<dbReference type="SMART" id="SM00278">
    <property type="entry name" value="HhH1"/>
    <property type="match status" value="2"/>
</dbReference>
<dbReference type="STRING" id="1121331.SAMN02745248_00205"/>
<name>A0A1M6JII4_9CLOT</name>
<dbReference type="InterPro" id="IPR003583">
    <property type="entry name" value="Hlx-hairpin-Hlx_DNA-bd_motif"/>
</dbReference>
<dbReference type="InterPro" id="IPR019554">
    <property type="entry name" value="Soluble_ligand-bd"/>
</dbReference>
<protein>
    <submittedName>
        <fullName evidence="3">Competence protein ComEA</fullName>
    </submittedName>
</protein>
<dbReference type="SUPFAM" id="SSF47781">
    <property type="entry name" value="RuvA domain 2-like"/>
    <property type="match status" value="1"/>
</dbReference>
<keyword evidence="4" id="KW-1185">Reference proteome</keyword>
<proteinExistence type="predicted"/>
<dbReference type="PANTHER" id="PTHR21180:SF32">
    <property type="entry name" value="ENDONUCLEASE_EXONUCLEASE_PHOSPHATASE FAMILY DOMAIN-CONTAINING PROTEIN 1"/>
    <property type="match status" value="1"/>
</dbReference>
<dbReference type="GO" id="GO:0015628">
    <property type="term" value="P:protein secretion by the type II secretion system"/>
    <property type="evidence" value="ECO:0007669"/>
    <property type="project" value="TreeGrafter"/>
</dbReference>
<organism evidence="3 4">
    <name type="scientific">Hathewaya proteolytica DSM 3090</name>
    <dbReference type="NCBI Taxonomy" id="1121331"/>
    <lineage>
        <taxon>Bacteria</taxon>
        <taxon>Bacillati</taxon>
        <taxon>Bacillota</taxon>
        <taxon>Clostridia</taxon>
        <taxon>Eubacteriales</taxon>
        <taxon>Clostridiaceae</taxon>
        <taxon>Hathewaya</taxon>
    </lineage>
</organism>
<evidence type="ECO:0000313" key="4">
    <source>
        <dbReference type="Proteomes" id="UP000183952"/>
    </source>
</evidence>
<evidence type="ECO:0000313" key="3">
    <source>
        <dbReference type="EMBL" id="SHJ46507.1"/>
    </source>
</evidence>
<dbReference type="OrthoDB" id="9790239at2"/>
<evidence type="ECO:0000259" key="2">
    <source>
        <dbReference type="SMART" id="SM00278"/>
    </source>
</evidence>
<dbReference type="Gene3D" id="1.10.150.280">
    <property type="entry name" value="AF1531-like domain"/>
    <property type="match status" value="1"/>
</dbReference>
<dbReference type="GO" id="GO:0006281">
    <property type="term" value="P:DNA repair"/>
    <property type="evidence" value="ECO:0007669"/>
    <property type="project" value="InterPro"/>
</dbReference>
<feature type="domain" description="Helix-hairpin-helix DNA-binding motif class 1" evidence="2">
    <location>
        <begin position="230"/>
        <end position="249"/>
    </location>
</feature>
<gene>
    <name evidence="3" type="ORF">SAMN02745248_00205</name>
</gene>
<evidence type="ECO:0000256" key="1">
    <source>
        <dbReference type="SAM" id="Phobius"/>
    </source>
</evidence>
<dbReference type="PANTHER" id="PTHR21180">
    <property type="entry name" value="ENDONUCLEASE/EXONUCLEASE/PHOSPHATASE FAMILY DOMAIN-CONTAINING PROTEIN 1"/>
    <property type="match status" value="1"/>
</dbReference>
<dbReference type="Proteomes" id="UP000183952">
    <property type="component" value="Unassembled WGS sequence"/>
</dbReference>
<keyword evidence="1" id="KW-1133">Transmembrane helix</keyword>
<feature type="transmembrane region" description="Helical" evidence="1">
    <location>
        <begin position="26"/>
        <end position="46"/>
    </location>
</feature>
<reference evidence="3 4" key="1">
    <citation type="submission" date="2016-11" db="EMBL/GenBank/DDBJ databases">
        <authorList>
            <person name="Jaros S."/>
            <person name="Januszkiewicz K."/>
            <person name="Wedrychowicz H."/>
        </authorList>
    </citation>
    <scope>NUCLEOTIDE SEQUENCE [LARGE SCALE GENOMIC DNA]</scope>
    <source>
        <strain evidence="3 4">DSM 3090</strain>
    </source>
</reference>
<dbReference type="GO" id="GO:0003677">
    <property type="term" value="F:DNA binding"/>
    <property type="evidence" value="ECO:0007669"/>
    <property type="project" value="InterPro"/>
</dbReference>
<dbReference type="AlphaFoldDB" id="A0A1M6JII4"/>
<accession>A0A1M6JII4</accession>
<dbReference type="EMBL" id="FRAD01000003">
    <property type="protein sequence ID" value="SHJ46507.1"/>
    <property type="molecule type" value="Genomic_DNA"/>
</dbReference>
<dbReference type="Pfam" id="PF10531">
    <property type="entry name" value="SLBB"/>
    <property type="match status" value="1"/>
</dbReference>
<feature type="domain" description="Helix-hairpin-helix DNA-binding motif class 1" evidence="2">
    <location>
        <begin position="200"/>
        <end position="219"/>
    </location>
</feature>
<keyword evidence="1" id="KW-0812">Transmembrane</keyword>
<dbReference type="Pfam" id="PF12836">
    <property type="entry name" value="HHH_3"/>
    <property type="match status" value="1"/>
</dbReference>
<dbReference type="InterPro" id="IPR051675">
    <property type="entry name" value="Endo/Exo/Phosphatase_dom_1"/>
</dbReference>
<dbReference type="InterPro" id="IPR010994">
    <property type="entry name" value="RuvA_2-like"/>
</dbReference>
<dbReference type="InterPro" id="IPR004509">
    <property type="entry name" value="Competence_ComEA_HhH"/>
</dbReference>
<keyword evidence="1" id="KW-0472">Membrane</keyword>
<sequence>MSIILNTWIIHIERVNNVKLEDLKAYGKYIIVIGLLIVLFGVGYFLNNNEGNFSVKNGVKNNNDSMESSETIYEASKDNRVQSGKSTVAVDSTQEMESPSAMKVELKGAVEKPGVYEIKEGDRVDDLVKLSGGLKEDADLIRISLAHKLQDEEIIYVYKVGEKENMELAQIQGNITQSKGGVANNNSKSDKVNINLASKEELMKLPGVGEVKAEAIIQYRSESGNFQSPEDLKNVSGIGEKTLAKFIHLVDTK</sequence>
<dbReference type="GO" id="GO:0015627">
    <property type="term" value="C:type II protein secretion system complex"/>
    <property type="evidence" value="ECO:0007669"/>
    <property type="project" value="TreeGrafter"/>
</dbReference>